<gene>
    <name evidence="4" type="ORF">RRG08_010021</name>
</gene>
<evidence type="ECO:0000256" key="2">
    <source>
        <dbReference type="SAM" id="Phobius"/>
    </source>
</evidence>
<dbReference type="Proteomes" id="UP001283361">
    <property type="component" value="Unassembled WGS sequence"/>
</dbReference>
<feature type="region of interest" description="Disordered" evidence="1">
    <location>
        <begin position="119"/>
        <end position="180"/>
    </location>
</feature>
<protein>
    <submittedName>
        <fullName evidence="4">Uncharacterized protein</fullName>
    </submittedName>
</protein>
<evidence type="ECO:0000313" key="4">
    <source>
        <dbReference type="EMBL" id="KAK3739109.1"/>
    </source>
</evidence>
<accession>A0AAE1CVL3</accession>
<evidence type="ECO:0000256" key="1">
    <source>
        <dbReference type="SAM" id="MobiDB-lite"/>
    </source>
</evidence>
<keyword evidence="5" id="KW-1185">Reference proteome</keyword>
<name>A0AAE1CVL3_9GAST</name>
<evidence type="ECO:0000256" key="3">
    <source>
        <dbReference type="SAM" id="SignalP"/>
    </source>
</evidence>
<sequence>MLNQGKRLFVLQVCLLFAHVVRSEDSKTGEMRVIIQICLIILTIGIFLFFWSMRERIYRKCMCHKTPTPCNGLRLDASNSTQQATRASESSGTTPGDCSRASRGNGRHARVSAVLTNQTFSMPMTPPRYQERTAGNDQGRLTPPPAYDNPGYENPPSYEAAVREDQEGSCGERNVHVQIS</sequence>
<keyword evidence="2" id="KW-0472">Membrane</keyword>
<feature type="compositionally biased region" description="Polar residues" evidence="1">
    <location>
        <begin position="77"/>
        <end position="96"/>
    </location>
</feature>
<comment type="caution">
    <text evidence="4">The sequence shown here is derived from an EMBL/GenBank/DDBJ whole genome shotgun (WGS) entry which is preliminary data.</text>
</comment>
<feature type="region of interest" description="Disordered" evidence="1">
    <location>
        <begin position="72"/>
        <end position="107"/>
    </location>
</feature>
<dbReference type="EMBL" id="JAWDGP010006550">
    <property type="protein sequence ID" value="KAK3739109.1"/>
    <property type="molecule type" value="Genomic_DNA"/>
</dbReference>
<evidence type="ECO:0000313" key="5">
    <source>
        <dbReference type="Proteomes" id="UP001283361"/>
    </source>
</evidence>
<feature type="signal peptide" evidence="3">
    <location>
        <begin position="1"/>
        <end position="23"/>
    </location>
</feature>
<reference evidence="4" key="1">
    <citation type="journal article" date="2023" name="G3 (Bethesda)">
        <title>A reference genome for the long-term kleptoplast-retaining sea slug Elysia crispata morphotype clarki.</title>
        <authorList>
            <person name="Eastman K.E."/>
            <person name="Pendleton A.L."/>
            <person name="Shaikh M.A."/>
            <person name="Suttiyut T."/>
            <person name="Ogas R."/>
            <person name="Tomko P."/>
            <person name="Gavelis G."/>
            <person name="Widhalm J.R."/>
            <person name="Wisecaver J.H."/>
        </authorList>
    </citation>
    <scope>NUCLEOTIDE SEQUENCE</scope>
    <source>
        <strain evidence="4">ECLA1</strain>
    </source>
</reference>
<keyword evidence="2" id="KW-0812">Transmembrane</keyword>
<keyword evidence="2" id="KW-1133">Transmembrane helix</keyword>
<keyword evidence="3" id="KW-0732">Signal</keyword>
<proteinExistence type="predicted"/>
<dbReference type="AlphaFoldDB" id="A0AAE1CVL3"/>
<organism evidence="4 5">
    <name type="scientific">Elysia crispata</name>
    <name type="common">lettuce slug</name>
    <dbReference type="NCBI Taxonomy" id="231223"/>
    <lineage>
        <taxon>Eukaryota</taxon>
        <taxon>Metazoa</taxon>
        <taxon>Spiralia</taxon>
        <taxon>Lophotrochozoa</taxon>
        <taxon>Mollusca</taxon>
        <taxon>Gastropoda</taxon>
        <taxon>Heterobranchia</taxon>
        <taxon>Euthyneura</taxon>
        <taxon>Panpulmonata</taxon>
        <taxon>Sacoglossa</taxon>
        <taxon>Placobranchoidea</taxon>
        <taxon>Plakobranchidae</taxon>
        <taxon>Elysia</taxon>
    </lineage>
</organism>
<feature type="chain" id="PRO_5042103553" evidence="3">
    <location>
        <begin position="24"/>
        <end position="180"/>
    </location>
</feature>
<feature type="transmembrane region" description="Helical" evidence="2">
    <location>
        <begin position="33"/>
        <end position="52"/>
    </location>
</feature>